<sequence length="252" mass="29045">MFHPEFNHDLANKIGLWFSSNNELIGMTTYDHYFGEAFYAVKKGYEELEKEILDYAIDNFSDENGLGIAVNDADSDTRDFLLGQGFIKNANTENILACTFEGFDFNYSFPKGIVIKNLNAKTDLYKHQQLLWKGFENEGNMPNDEITINRQKRMLSAPHLNSYLHTVAENEKGEYVAYCGCWYSPNTDYSYVEPVCAIPDYRHTGLGRAVLLEALKRSYSLGAKKSYVISDDPFYRSVGFEQHSHYNFYFYS</sequence>
<dbReference type="CDD" id="cd04301">
    <property type="entry name" value="NAT_SF"/>
    <property type="match status" value="1"/>
</dbReference>
<dbReference type="PROSITE" id="PS51186">
    <property type="entry name" value="GNAT"/>
    <property type="match status" value="1"/>
</dbReference>
<dbReference type="InterPro" id="IPR016181">
    <property type="entry name" value="Acyl_CoA_acyltransferase"/>
</dbReference>
<organism evidence="2 3">
    <name type="scientific">Lederbergia lenta</name>
    <name type="common">Bacillus lentus</name>
    <dbReference type="NCBI Taxonomy" id="1467"/>
    <lineage>
        <taxon>Bacteria</taxon>
        <taxon>Bacillati</taxon>
        <taxon>Bacillota</taxon>
        <taxon>Bacilli</taxon>
        <taxon>Bacillales</taxon>
        <taxon>Bacillaceae</taxon>
        <taxon>Lederbergia</taxon>
    </lineage>
</organism>
<accession>A0A2X4VQP6</accession>
<dbReference type="Pfam" id="PF00583">
    <property type="entry name" value="Acetyltransf_1"/>
    <property type="match status" value="1"/>
</dbReference>
<dbReference type="GO" id="GO:0016747">
    <property type="term" value="F:acyltransferase activity, transferring groups other than amino-acyl groups"/>
    <property type="evidence" value="ECO:0007669"/>
    <property type="project" value="InterPro"/>
</dbReference>
<dbReference type="AlphaFoldDB" id="A0A2X4VQP6"/>
<dbReference type="EMBL" id="LS483476">
    <property type="protein sequence ID" value="SQI53293.1"/>
    <property type="molecule type" value="Genomic_DNA"/>
</dbReference>
<keyword evidence="3" id="KW-1185">Reference proteome</keyword>
<protein>
    <submittedName>
        <fullName evidence="2">Ribosomal-protein-alanine acetyltransferase</fullName>
    </submittedName>
</protein>
<dbReference type="Gene3D" id="3.40.630.30">
    <property type="match status" value="1"/>
</dbReference>
<proteinExistence type="predicted"/>
<evidence type="ECO:0000313" key="2">
    <source>
        <dbReference type="EMBL" id="SQI53293.1"/>
    </source>
</evidence>
<name>A0A2X4VQP6_LEDLE</name>
<dbReference type="Proteomes" id="UP000249134">
    <property type="component" value="Chromosome 1"/>
</dbReference>
<keyword evidence="2" id="KW-0808">Transferase</keyword>
<dbReference type="InterPro" id="IPR000182">
    <property type="entry name" value="GNAT_dom"/>
</dbReference>
<dbReference type="STRING" id="1348624.GCA_001591545_03467"/>
<evidence type="ECO:0000313" key="3">
    <source>
        <dbReference type="Proteomes" id="UP000249134"/>
    </source>
</evidence>
<gene>
    <name evidence="2" type="ORF">NCTC4824_00791</name>
</gene>
<dbReference type="KEGG" id="blen:NCTC4824_00791"/>
<feature type="domain" description="N-acetyltransferase" evidence="1">
    <location>
        <begin position="113"/>
        <end position="252"/>
    </location>
</feature>
<dbReference type="SUPFAM" id="SSF55729">
    <property type="entry name" value="Acyl-CoA N-acyltransferases (Nat)"/>
    <property type="match status" value="1"/>
</dbReference>
<reference evidence="2 3" key="1">
    <citation type="submission" date="2018-06" db="EMBL/GenBank/DDBJ databases">
        <authorList>
            <consortium name="Pathogen Informatics"/>
            <person name="Doyle S."/>
        </authorList>
    </citation>
    <scope>NUCLEOTIDE SEQUENCE [LARGE SCALE GENOMIC DNA]</scope>
    <source>
        <strain evidence="2 3">NCTC4824</strain>
    </source>
</reference>
<evidence type="ECO:0000259" key="1">
    <source>
        <dbReference type="PROSITE" id="PS51186"/>
    </source>
</evidence>